<evidence type="ECO:0000313" key="3">
    <source>
        <dbReference type="EMBL" id="KAK3343033.1"/>
    </source>
</evidence>
<reference evidence="3" key="1">
    <citation type="journal article" date="2023" name="Mol. Phylogenet. Evol.">
        <title>Genome-scale phylogeny and comparative genomics of the fungal order Sordariales.</title>
        <authorList>
            <person name="Hensen N."/>
            <person name="Bonometti L."/>
            <person name="Westerberg I."/>
            <person name="Brannstrom I.O."/>
            <person name="Guillou S."/>
            <person name="Cros-Aarteil S."/>
            <person name="Calhoun S."/>
            <person name="Haridas S."/>
            <person name="Kuo A."/>
            <person name="Mondo S."/>
            <person name="Pangilinan J."/>
            <person name="Riley R."/>
            <person name="LaButti K."/>
            <person name="Andreopoulos B."/>
            <person name="Lipzen A."/>
            <person name="Chen C."/>
            <person name="Yan M."/>
            <person name="Daum C."/>
            <person name="Ng V."/>
            <person name="Clum A."/>
            <person name="Steindorff A."/>
            <person name="Ohm R.A."/>
            <person name="Martin F."/>
            <person name="Silar P."/>
            <person name="Natvig D.O."/>
            <person name="Lalanne C."/>
            <person name="Gautier V."/>
            <person name="Ament-Velasquez S.L."/>
            <person name="Kruys A."/>
            <person name="Hutchinson M.I."/>
            <person name="Powell A.J."/>
            <person name="Barry K."/>
            <person name="Miller A.N."/>
            <person name="Grigoriev I.V."/>
            <person name="Debuchy R."/>
            <person name="Gladieux P."/>
            <person name="Hiltunen Thoren M."/>
            <person name="Johannesson H."/>
        </authorList>
    </citation>
    <scope>NUCLEOTIDE SEQUENCE</scope>
    <source>
        <strain evidence="3">CBS 560.94</strain>
    </source>
</reference>
<keyword evidence="4" id="KW-1185">Reference proteome</keyword>
<sequence>MVENLITLGIVLAALRLVCYNWRCGLDVCGLCIRCLGGGMQPGNVHCWGQSTVWWDLTGQDKKDQKTRPILQDGFRRLARPAFGTLVRMRGTCTGNDGDNPGEHTQTLPERFDHVASEPSRLHTPYQRSRH</sequence>
<dbReference type="AlphaFoldDB" id="A0AAE0MR38"/>
<dbReference type="Proteomes" id="UP001278500">
    <property type="component" value="Unassembled WGS sequence"/>
</dbReference>
<comment type="caution">
    <text evidence="3">The sequence shown here is derived from an EMBL/GenBank/DDBJ whole genome shotgun (WGS) entry which is preliminary data.</text>
</comment>
<name>A0AAE0MR38_9PEZI</name>
<gene>
    <name evidence="3" type="ORF">B0H65DRAFT_443801</name>
</gene>
<dbReference type="GeneID" id="87862802"/>
<feature type="signal peptide" evidence="2">
    <location>
        <begin position="1"/>
        <end position="20"/>
    </location>
</feature>
<feature type="compositionally biased region" description="Polar residues" evidence="1">
    <location>
        <begin position="93"/>
        <end position="108"/>
    </location>
</feature>
<feature type="region of interest" description="Disordered" evidence="1">
    <location>
        <begin position="91"/>
        <end position="131"/>
    </location>
</feature>
<evidence type="ECO:0008006" key="5">
    <source>
        <dbReference type="Google" id="ProtNLM"/>
    </source>
</evidence>
<dbReference type="RefSeq" id="XP_062680826.1">
    <property type="nucleotide sequence ID" value="XM_062825648.1"/>
</dbReference>
<reference evidence="3" key="2">
    <citation type="submission" date="2023-06" db="EMBL/GenBank/DDBJ databases">
        <authorList>
            <consortium name="Lawrence Berkeley National Laboratory"/>
            <person name="Haridas S."/>
            <person name="Hensen N."/>
            <person name="Bonometti L."/>
            <person name="Westerberg I."/>
            <person name="Brannstrom I.O."/>
            <person name="Guillou S."/>
            <person name="Cros-Aarteil S."/>
            <person name="Calhoun S."/>
            <person name="Kuo A."/>
            <person name="Mondo S."/>
            <person name="Pangilinan J."/>
            <person name="Riley R."/>
            <person name="Labutti K."/>
            <person name="Andreopoulos B."/>
            <person name="Lipzen A."/>
            <person name="Chen C."/>
            <person name="Yanf M."/>
            <person name="Daum C."/>
            <person name="Ng V."/>
            <person name="Clum A."/>
            <person name="Steindorff A."/>
            <person name="Ohm R."/>
            <person name="Martin F."/>
            <person name="Silar P."/>
            <person name="Natvig D."/>
            <person name="Lalanne C."/>
            <person name="Gautier V."/>
            <person name="Ament-Velasquez S.L."/>
            <person name="Kruys A."/>
            <person name="Hutchinson M.I."/>
            <person name="Powell A.J."/>
            <person name="Barry K."/>
            <person name="Miller A.N."/>
            <person name="Grigoriev I.V."/>
            <person name="Debuchy R."/>
            <person name="Gladieux P."/>
            <person name="Thoren M.H."/>
            <person name="Johannesson H."/>
        </authorList>
    </citation>
    <scope>NUCLEOTIDE SEQUENCE</scope>
    <source>
        <strain evidence="3">CBS 560.94</strain>
    </source>
</reference>
<proteinExistence type="predicted"/>
<evidence type="ECO:0000256" key="1">
    <source>
        <dbReference type="SAM" id="MobiDB-lite"/>
    </source>
</evidence>
<organism evidence="3 4">
    <name type="scientific">Neurospora tetraspora</name>
    <dbReference type="NCBI Taxonomy" id="94610"/>
    <lineage>
        <taxon>Eukaryota</taxon>
        <taxon>Fungi</taxon>
        <taxon>Dikarya</taxon>
        <taxon>Ascomycota</taxon>
        <taxon>Pezizomycotina</taxon>
        <taxon>Sordariomycetes</taxon>
        <taxon>Sordariomycetidae</taxon>
        <taxon>Sordariales</taxon>
        <taxon>Sordariaceae</taxon>
        <taxon>Neurospora</taxon>
    </lineage>
</organism>
<evidence type="ECO:0000313" key="4">
    <source>
        <dbReference type="Proteomes" id="UP001278500"/>
    </source>
</evidence>
<keyword evidence="2" id="KW-0732">Signal</keyword>
<feature type="chain" id="PRO_5041985139" description="Secreted protein" evidence="2">
    <location>
        <begin position="21"/>
        <end position="131"/>
    </location>
</feature>
<accession>A0AAE0MR38</accession>
<protein>
    <recommendedName>
        <fullName evidence="5">Secreted protein</fullName>
    </recommendedName>
</protein>
<dbReference type="EMBL" id="JAUEPP010000005">
    <property type="protein sequence ID" value="KAK3343033.1"/>
    <property type="molecule type" value="Genomic_DNA"/>
</dbReference>
<evidence type="ECO:0000256" key="2">
    <source>
        <dbReference type="SAM" id="SignalP"/>
    </source>
</evidence>